<dbReference type="Pfam" id="PF00225">
    <property type="entry name" value="Kinesin"/>
    <property type="match status" value="1"/>
</dbReference>
<dbReference type="InterPro" id="IPR027417">
    <property type="entry name" value="P-loop_NTPase"/>
</dbReference>
<keyword evidence="2" id="KW-0677">Repeat</keyword>
<keyword evidence="6" id="KW-0547">Nucleotide-binding</keyword>
<accession>A0AAW2ZDA2</accession>
<dbReference type="InterPro" id="IPR036961">
    <property type="entry name" value="Kinesin_motor_dom_sf"/>
</dbReference>
<dbReference type="Gene3D" id="3.40.850.10">
    <property type="entry name" value="Kinesin motor domain"/>
    <property type="match status" value="1"/>
</dbReference>
<dbReference type="AlphaFoldDB" id="A0AAW2ZDA2"/>
<dbReference type="PRINTS" id="PR00380">
    <property type="entry name" value="KINESINHEAVY"/>
</dbReference>
<dbReference type="SUPFAM" id="SSF52540">
    <property type="entry name" value="P-loop containing nucleoside triphosphate hydrolases"/>
    <property type="match status" value="1"/>
</dbReference>
<dbReference type="InterPro" id="IPR001752">
    <property type="entry name" value="Kinesin_motor_dom"/>
</dbReference>
<gene>
    <name evidence="9" type="ORF">AKO1_000824</name>
</gene>
<keyword evidence="6" id="KW-0505">Motor protein</keyword>
<dbReference type="InterPro" id="IPR052472">
    <property type="entry name" value="MORN3"/>
</dbReference>
<dbReference type="GO" id="GO:0001669">
    <property type="term" value="C:acrosomal vesicle"/>
    <property type="evidence" value="ECO:0007669"/>
    <property type="project" value="UniProtKB-SubCell"/>
</dbReference>
<evidence type="ECO:0000256" key="4">
    <source>
        <dbReference type="ARBA" id="ARBA00039854"/>
    </source>
</evidence>
<proteinExistence type="inferred from homology"/>
<comment type="caution">
    <text evidence="9">The sequence shown here is derived from an EMBL/GenBank/DDBJ whole genome shotgun (WGS) entry which is preliminary data.</text>
</comment>
<organism evidence="9 10">
    <name type="scientific">Acrasis kona</name>
    <dbReference type="NCBI Taxonomy" id="1008807"/>
    <lineage>
        <taxon>Eukaryota</taxon>
        <taxon>Discoba</taxon>
        <taxon>Heterolobosea</taxon>
        <taxon>Tetramitia</taxon>
        <taxon>Eutetramitia</taxon>
        <taxon>Acrasidae</taxon>
        <taxon>Acrasis</taxon>
    </lineage>
</organism>
<feature type="binding site" evidence="6">
    <location>
        <begin position="128"/>
        <end position="135"/>
    </location>
    <ligand>
        <name>ATP</name>
        <dbReference type="ChEBI" id="CHEBI:30616"/>
    </ligand>
</feature>
<dbReference type="EMBL" id="JAOPGA020001331">
    <property type="protein sequence ID" value="KAL0487329.1"/>
    <property type="molecule type" value="Genomic_DNA"/>
</dbReference>
<keyword evidence="3" id="KW-0968">Cytoplasmic vesicle</keyword>
<keyword evidence="6" id="KW-0067">ATP-binding</keyword>
<protein>
    <recommendedName>
        <fullName evidence="4">MORN repeat-containing protein 3</fullName>
    </recommendedName>
</protein>
<dbReference type="PROSITE" id="PS50067">
    <property type="entry name" value="KINESIN_MOTOR_2"/>
    <property type="match status" value="1"/>
</dbReference>
<keyword evidence="10" id="KW-1185">Reference proteome</keyword>
<comment type="function">
    <text evidence="5">Assembles a suppression complex (suppresome) by tethering SIRT1 and MDM2 to regulate composite modifications of p53/TP53. Confers both deacetylation-mediated functional inactivation, by SIRT1, and ubiquitination-dependent degradation, by MDM2, of p53/TP53, promoting a proliferative and cell survival behaviors. May play a role in the regulation of spermatogenesis.</text>
</comment>
<evidence type="ECO:0000256" key="7">
    <source>
        <dbReference type="SAM" id="MobiDB-lite"/>
    </source>
</evidence>
<dbReference type="GO" id="GO:0005524">
    <property type="term" value="F:ATP binding"/>
    <property type="evidence" value="ECO:0007669"/>
    <property type="project" value="UniProtKB-UniRule"/>
</dbReference>
<dbReference type="SUPFAM" id="SSF82185">
    <property type="entry name" value="Histone H3 K4-specific methyltransferase SET7/9 N-terminal domain"/>
    <property type="match status" value="2"/>
</dbReference>
<evidence type="ECO:0000313" key="10">
    <source>
        <dbReference type="Proteomes" id="UP001431209"/>
    </source>
</evidence>
<sequence>MALFERPTAKIARNDADEGDIVAELDEQITEKEIREYFDRVRVAVRLFQKDGLDQKNNIVEMKDEKRLIAYHPETKEPLLYKFDNCFDSSGIDGTEGVNVHEQIFEAVGVPLVNAVLAGYNACIICYGPSKTGKSELLYGNAENAGIVDLAVQEGFSFINNVTENISYTVKFSYWEMNNDSVVDLLDTNLHLDDHHSEKRVKRNPIRGAYITGLKEEVVEVWKDLETLISSGTQRSQELSVKRGTRWHSFLRLSLLREDEDHPEITLRSNLLFVNLKGADKVGRFVSQSYPHDVEGREMDKIRIKHGSSINKSLTALGNAINNVMDYTSRNPLSPEDANNNDILAKRKFTLQGIFGDSKTTAILGDAFCGDYCTVMIGSVCPTEFHYLETMDSLENLRIANHIPCRPNRGDERTKAKELFDKIIRLKQKMPQEPLITAPGAPLTEEQERMQQLQDEYGHMVQRTAYINPKTTCACQIKISPLWKHNDIKAHKHGSRSTFYIPKSNPADKGKEIYKGQWKLNEKSGFGLYENDKFKYEGDWKNNKRHGKLGTLWLKSTKTQDSTTPTDPDSKKKKQTVVELRRVYVGGWKNDKKHGQGVYYYTTGDIYDGEWSENKRHGKGVMYYVDGTKYDGEWQLDKQSGFGVTVDLKTGDRFEGQHVNGTRHGSGVYYYVNKGRMYKGEWFMGVAKSGEVSEIPKTHRVGDIAREAGLESIPKDSHPLPSIGLLNATAVVDQCAKENRIRMSHLEEETQSADQFGNMSGVEALSEQEDDESSENISEQEHELDSDQDERDD</sequence>
<dbReference type="GO" id="GO:0007018">
    <property type="term" value="P:microtubule-based movement"/>
    <property type="evidence" value="ECO:0007669"/>
    <property type="project" value="InterPro"/>
</dbReference>
<evidence type="ECO:0000256" key="5">
    <source>
        <dbReference type="ARBA" id="ARBA00045851"/>
    </source>
</evidence>
<dbReference type="Gene3D" id="2.20.110.10">
    <property type="entry name" value="Histone H3 K4-specific methyltransferase SET7/9 N-terminal domain"/>
    <property type="match status" value="2"/>
</dbReference>
<comment type="subcellular location">
    <subcellularLocation>
        <location evidence="1">Cytoplasmic vesicle</location>
        <location evidence="1">Secretory vesicle</location>
        <location evidence="1">Acrosome</location>
    </subcellularLocation>
</comment>
<evidence type="ECO:0000256" key="3">
    <source>
        <dbReference type="ARBA" id="ARBA00023329"/>
    </source>
</evidence>
<feature type="region of interest" description="Disordered" evidence="7">
    <location>
        <begin position="746"/>
        <end position="793"/>
    </location>
</feature>
<dbReference type="Pfam" id="PF02493">
    <property type="entry name" value="MORN"/>
    <property type="match status" value="6"/>
</dbReference>
<dbReference type="SMART" id="SM00698">
    <property type="entry name" value="MORN"/>
    <property type="match status" value="6"/>
</dbReference>
<evidence type="ECO:0000256" key="6">
    <source>
        <dbReference type="PROSITE-ProRule" id="PRU00283"/>
    </source>
</evidence>
<reference evidence="9 10" key="1">
    <citation type="submission" date="2024-03" db="EMBL/GenBank/DDBJ databases">
        <title>The Acrasis kona genome and developmental transcriptomes reveal deep origins of eukaryotic multicellular pathways.</title>
        <authorList>
            <person name="Sheikh S."/>
            <person name="Fu C.-J."/>
            <person name="Brown M.W."/>
            <person name="Baldauf S.L."/>
        </authorList>
    </citation>
    <scope>NUCLEOTIDE SEQUENCE [LARGE SCALE GENOMIC DNA]</scope>
    <source>
        <strain evidence="9 10">ATCC MYA-3509</strain>
    </source>
</reference>
<dbReference type="PANTHER" id="PTHR46511:SF1">
    <property type="entry name" value="MORN REPEAT-CONTAINING PROTEIN 3"/>
    <property type="match status" value="1"/>
</dbReference>
<evidence type="ECO:0000313" key="9">
    <source>
        <dbReference type="EMBL" id="KAL0487329.1"/>
    </source>
</evidence>
<name>A0AAW2ZDA2_9EUKA</name>
<dbReference type="GO" id="GO:0008017">
    <property type="term" value="F:microtubule binding"/>
    <property type="evidence" value="ECO:0007669"/>
    <property type="project" value="InterPro"/>
</dbReference>
<dbReference type="PANTHER" id="PTHR46511">
    <property type="entry name" value="MORN REPEAT-CONTAINING PROTEIN 3"/>
    <property type="match status" value="1"/>
</dbReference>
<dbReference type="InterPro" id="IPR003409">
    <property type="entry name" value="MORN"/>
</dbReference>
<dbReference type="GO" id="GO:0003777">
    <property type="term" value="F:microtubule motor activity"/>
    <property type="evidence" value="ECO:0007669"/>
    <property type="project" value="InterPro"/>
</dbReference>
<feature type="domain" description="Kinesin motor" evidence="8">
    <location>
        <begin position="40"/>
        <end position="403"/>
    </location>
</feature>
<dbReference type="Proteomes" id="UP001431209">
    <property type="component" value="Unassembled WGS sequence"/>
</dbReference>
<comment type="similarity">
    <text evidence="6">Belongs to the TRAFAC class myosin-kinesin ATPase superfamily. Kinesin family.</text>
</comment>
<evidence type="ECO:0000256" key="2">
    <source>
        <dbReference type="ARBA" id="ARBA00022737"/>
    </source>
</evidence>
<dbReference type="SMART" id="SM00129">
    <property type="entry name" value="KISc"/>
    <property type="match status" value="1"/>
</dbReference>
<evidence type="ECO:0000259" key="8">
    <source>
        <dbReference type="PROSITE" id="PS50067"/>
    </source>
</evidence>
<evidence type="ECO:0000256" key="1">
    <source>
        <dbReference type="ARBA" id="ARBA00004218"/>
    </source>
</evidence>